<dbReference type="Gene3D" id="2.60.120.290">
    <property type="entry name" value="Spermadhesin, CUB domain"/>
    <property type="match status" value="2"/>
</dbReference>
<name>A0ABQ6N064_9STRA</name>
<dbReference type="Gene3D" id="3.40.190.10">
    <property type="entry name" value="Periplasmic binding protein-like II"/>
    <property type="match status" value="1"/>
</dbReference>
<evidence type="ECO:0000256" key="4">
    <source>
        <dbReference type="SAM" id="Phobius"/>
    </source>
</evidence>
<feature type="transmembrane region" description="Helical" evidence="4">
    <location>
        <begin position="749"/>
        <end position="770"/>
    </location>
</feature>
<dbReference type="Pfam" id="PF00431">
    <property type="entry name" value="CUB"/>
    <property type="match status" value="2"/>
</dbReference>
<dbReference type="InterPro" id="IPR000859">
    <property type="entry name" value="CUB_dom"/>
</dbReference>
<dbReference type="SUPFAM" id="SSF56112">
    <property type="entry name" value="Protein kinase-like (PK-like)"/>
    <property type="match status" value="1"/>
</dbReference>
<dbReference type="PROSITE" id="PS50011">
    <property type="entry name" value="PROTEIN_KINASE_DOM"/>
    <property type="match status" value="1"/>
</dbReference>
<evidence type="ECO:0000259" key="7">
    <source>
        <dbReference type="PROSITE" id="PS50011"/>
    </source>
</evidence>
<evidence type="ECO:0000259" key="6">
    <source>
        <dbReference type="PROSITE" id="PS01180"/>
    </source>
</evidence>
<dbReference type="InterPro" id="IPR011009">
    <property type="entry name" value="Kinase-like_dom_sf"/>
</dbReference>
<keyword evidence="4" id="KW-0472">Membrane</keyword>
<keyword evidence="5" id="KW-0732">Signal</keyword>
<keyword evidence="9" id="KW-1185">Reference proteome</keyword>
<gene>
    <name evidence="8" type="ORF">TeGR_g10937</name>
</gene>
<reference evidence="8 9" key="1">
    <citation type="journal article" date="2023" name="Commun. Biol.">
        <title>Genome analysis of Parmales, the sister group of diatoms, reveals the evolutionary specialization of diatoms from phago-mixotrophs to photoautotrophs.</title>
        <authorList>
            <person name="Ban H."/>
            <person name="Sato S."/>
            <person name="Yoshikawa S."/>
            <person name="Yamada K."/>
            <person name="Nakamura Y."/>
            <person name="Ichinomiya M."/>
            <person name="Sato N."/>
            <person name="Blanc-Mathieu R."/>
            <person name="Endo H."/>
            <person name="Kuwata A."/>
            <person name="Ogata H."/>
        </authorList>
    </citation>
    <scope>NUCLEOTIDE SEQUENCE [LARGE SCALE GENOMIC DNA]</scope>
</reference>
<evidence type="ECO:0000313" key="9">
    <source>
        <dbReference type="Proteomes" id="UP001165060"/>
    </source>
</evidence>
<dbReference type="PROSITE" id="PS01180">
    <property type="entry name" value="CUB"/>
    <property type="match status" value="2"/>
</dbReference>
<evidence type="ECO:0000256" key="1">
    <source>
        <dbReference type="ARBA" id="ARBA00023157"/>
    </source>
</evidence>
<feature type="domain" description="CUB" evidence="6">
    <location>
        <begin position="436"/>
        <end position="547"/>
    </location>
</feature>
<comment type="caution">
    <text evidence="8">The sequence shown here is derived from an EMBL/GenBank/DDBJ whole genome shotgun (WGS) entry which is preliminary data.</text>
</comment>
<sequence length="1225" mass="132850">MRPVALLLLLLLGTAALPPCIDVENKEITIGTFLVEGLVARDTITSPADLAGKTVGTSFGSTAHFQLMILLQLFNIENEVNVVDVGNTDTCKQMWDNKEIDAVHRWPSCTTYAEEQGGKFLIGGEQLAQWGYQTFDGFVVLNELLESANEEVADFLYKFQELMVAATEDYNADQYNFEQADDARNKILTALTGGAATGALSGSIMDPYTTTNAKAGEYANSASLSNAFLCDTRKELPVMREDSYYAENAVDFSSLAGIAEAGGPSTSVTALLSALEAADPDTYAYLQSDEFQAGEILPLPSHGGECSGSVPVTSPGEISDGHIESGVYHDNADCTWVITPGSGQEVALTLTQLNIEGGFDFVTVYEADGTTVIAKITGRKLPPLLTSSSGGMVVKFETDDNPQQYFFRTIAAGFTASVSFVDPPSACANDEYGGDCSVGYCLGTKSLAGSGEVSATYENNADCGWLVSAASPDDVYEISFSSFDTEIAFDFVLVYDGPTADPSTLLGKFSGDSLPPTLVSTSSSVLVKFESDNMIHGGSFSFAYDEISPGAVSADACPQGFFGSKCDTQVCFGSTSASLDEAGNALVASGTNAPGGVSCSWEIEPSSDDVEKYTLTFDNLHLEPDSGDVLKVMVGDEEHTRIVGVAKTCSKSQDCTRSDQNTGSCKFADLADTFGVCECLEGWHNGDCSVGTVVVEAGFSLSYETDVNDVRTAEEVSWSVQISACGGAAYAECESDVLVGAGKEGGVSIVILIVIIVAALVGVVGIWCLLKGQLKQKEEKIKVATKIISEKERLVDVLKHDLKIMQEYNDEEKGMIEQQIETFRKDHMKAKQAMQGSDFSEGAASSEMDKLLIDSNDIQTQEVVGKGSFGEVFKAEYKGITVAVKTMREISEDSLTKFKEEVLLSGDLRHPNIVTMVGACWETSLMALVMEYCENGMSSDLLKEKSSMFGWHKEGWLLNWANDVSKAMDYLHSTSYYDVRHETQVDGIIHRDLKPDNALVTDGMVIKVADFGEARAVTNDETMTQVGTPMYIAPEIIRGERYGKTADVYSFALTMLEFCIKGKQDLRAQLHDWLLDSMEPAMREKVKMKEVNYGRVGHHMVASNWRPRNNTLLIGIPDMPKSMAGLLSVCWTPEPEDRPDFKEILKWIDEEVRVEVSEGKSGEWGKNGGALMEKIQKAVKIDDSNGFLGKSRPPGGGVAKDEYERMKKEKEELERRVREIQGGTK</sequence>
<dbReference type="Gene3D" id="1.10.510.10">
    <property type="entry name" value="Transferase(Phosphotransferase) domain 1"/>
    <property type="match status" value="1"/>
</dbReference>
<keyword evidence="2" id="KW-0547">Nucleotide-binding</keyword>
<feature type="domain" description="Protein kinase" evidence="7">
    <location>
        <begin position="858"/>
        <end position="1152"/>
    </location>
</feature>
<protein>
    <submittedName>
        <fullName evidence="8">Uncharacterized protein</fullName>
    </submittedName>
</protein>
<feature type="domain" description="CUB" evidence="6">
    <location>
        <begin position="306"/>
        <end position="421"/>
    </location>
</feature>
<evidence type="ECO:0000256" key="5">
    <source>
        <dbReference type="SAM" id="SignalP"/>
    </source>
</evidence>
<dbReference type="InterPro" id="IPR015168">
    <property type="entry name" value="SsuA/THI5"/>
</dbReference>
<feature type="binding site" evidence="2">
    <location>
        <position position="885"/>
    </location>
    <ligand>
        <name>ATP</name>
        <dbReference type="ChEBI" id="CHEBI:30616"/>
    </ligand>
</feature>
<dbReference type="Pfam" id="PF07714">
    <property type="entry name" value="PK_Tyr_Ser-Thr"/>
    <property type="match status" value="1"/>
</dbReference>
<evidence type="ECO:0000256" key="2">
    <source>
        <dbReference type="PROSITE-ProRule" id="PRU10141"/>
    </source>
</evidence>
<dbReference type="CDD" id="cd00041">
    <property type="entry name" value="CUB"/>
    <property type="match status" value="2"/>
</dbReference>
<dbReference type="SMART" id="SM00042">
    <property type="entry name" value="CUB"/>
    <property type="match status" value="2"/>
</dbReference>
<dbReference type="Pfam" id="PF09084">
    <property type="entry name" value="NMT1"/>
    <property type="match status" value="1"/>
</dbReference>
<dbReference type="PROSITE" id="PS00107">
    <property type="entry name" value="PROTEIN_KINASE_ATP"/>
    <property type="match status" value="1"/>
</dbReference>
<dbReference type="SMART" id="SM00220">
    <property type="entry name" value="S_TKc"/>
    <property type="match status" value="1"/>
</dbReference>
<organism evidence="8 9">
    <name type="scientific">Tetraparma gracilis</name>
    <dbReference type="NCBI Taxonomy" id="2962635"/>
    <lineage>
        <taxon>Eukaryota</taxon>
        <taxon>Sar</taxon>
        <taxon>Stramenopiles</taxon>
        <taxon>Ochrophyta</taxon>
        <taxon>Bolidophyceae</taxon>
        <taxon>Parmales</taxon>
        <taxon>Triparmaceae</taxon>
        <taxon>Tetraparma</taxon>
    </lineage>
</organism>
<feature type="compositionally biased region" description="Basic and acidic residues" evidence="3">
    <location>
        <begin position="1199"/>
        <end position="1219"/>
    </location>
</feature>
<proteinExistence type="predicted"/>
<dbReference type="InterPro" id="IPR035914">
    <property type="entry name" value="Sperma_CUB_dom_sf"/>
</dbReference>
<feature type="signal peptide" evidence="5">
    <location>
        <begin position="1"/>
        <end position="16"/>
    </location>
</feature>
<dbReference type="InterPro" id="IPR001245">
    <property type="entry name" value="Ser-Thr/Tyr_kinase_cat_dom"/>
</dbReference>
<dbReference type="InterPro" id="IPR000719">
    <property type="entry name" value="Prot_kinase_dom"/>
</dbReference>
<keyword evidence="4" id="KW-1133">Transmembrane helix</keyword>
<feature type="chain" id="PRO_5046142193" evidence="5">
    <location>
        <begin position="17"/>
        <end position="1225"/>
    </location>
</feature>
<dbReference type="SUPFAM" id="SSF49854">
    <property type="entry name" value="Spermadhesin, CUB domain"/>
    <property type="match status" value="2"/>
</dbReference>
<dbReference type="InterPro" id="IPR017441">
    <property type="entry name" value="Protein_kinase_ATP_BS"/>
</dbReference>
<keyword evidence="1" id="KW-1015">Disulfide bond</keyword>
<dbReference type="EMBL" id="BRYB01000725">
    <property type="protein sequence ID" value="GMI36290.1"/>
    <property type="molecule type" value="Genomic_DNA"/>
</dbReference>
<evidence type="ECO:0000313" key="8">
    <source>
        <dbReference type="EMBL" id="GMI36290.1"/>
    </source>
</evidence>
<dbReference type="PANTHER" id="PTHR44329:SF289">
    <property type="entry name" value="SERINE_THREONINE-PROTEIN KINASE VIK"/>
    <property type="match status" value="1"/>
</dbReference>
<dbReference type="Proteomes" id="UP001165060">
    <property type="component" value="Unassembled WGS sequence"/>
</dbReference>
<dbReference type="Gene3D" id="3.30.200.20">
    <property type="entry name" value="Phosphorylase Kinase, domain 1"/>
    <property type="match status" value="1"/>
</dbReference>
<feature type="region of interest" description="Disordered" evidence="3">
    <location>
        <begin position="1184"/>
        <end position="1225"/>
    </location>
</feature>
<dbReference type="PANTHER" id="PTHR44329">
    <property type="entry name" value="SERINE/THREONINE-PROTEIN KINASE TNNI3K-RELATED"/>
    <property type="match status" value="1"/>
</dbReference>
<keyword evidence="2" id="KW-0067">ATP-binding</keyword>
<evidence type="ECO:0000256" key="3">
    <source>
        <dbReference type="SAM" id="MobiDB-lite"/>
    </source>
</evidence>
<dbReference type="InterPro" id="IPR051681">
    <property type="entry name" value="Ser/Thr_Kinases-Pseudokinases"/>
</dbReference>
<keyword evidence="4" id="KW-0812">Transmembrane</keyword>
<dbReference type="SUPFAM" id="SSF53850">
    <property type="entry name" value="Periplasmic binding protein-like II"/>
    <property type="match status" value="1"/>
</dbReference>
<accession>A0ABQ6N064</accession>